<dbReference type="HAMAP" id="MF_00238">
    <property type="entry name" value="Cytidyl_kinase_type1"/>
    <property type="match status" value="1"/>
</dbReference>
<keyword evidence="6 10" id="KW-0418">Kinase</keyword>
<dbReference type="Gene3D" id="3.40.50.300">
    <property type="entry name" value="P-loop containing nucleotide triphosphate hydrolases"/>
    <property type="match status" value="1"/>
</dbReference>
<dbReference type="GO" id="GO:0015949">
    <property type="term" value="P:nucleobase-containing small molecule interconversion"/>
    <property type="evidence" value="ECO:0007669"/>
    <property type="project" value="TreeGrafter"/>
</dbReference>
<dbReference type="Pfam" id="PF02224">
    <property type="entry name" value="Cytidylate_kin"/>
    <property type="match status" value="1"/>
</dbReference>
<dbReference type="GO" id="GO:0006220">
    <property type="term" value="P:pyrimidine nucleotide metabolic process"/>
    <property type="evidence" value="ECO:0007669"/>
    <property type="project" value="UniProtKB-UniRule"/>
</dbReference>
<dbReference type="InterPro" id="IPR003136">
    <property type="entry name" value="Cytidylate_kin"/>
</dbReference>
<protein>
    <recommendedName>
        <fullName evidence="10">Cytidylate kinase</fullName>
        <shortName evidence="10">CK</shortName>
        <ecNumber evidence="10">2.7.4.25</ecNumber>
    </recommendedName>
    <alternativeName>
        <fullName evidence="10">Cytidine monophosphate kinase</fullName>
        <shortName evidence="10">CMP kinase</shortName>
    </alternativeName>
</protein>
<proteinExistence type="inferred from homology"/>
<evidence type="ECO:0000256" key="9">
    <source>
        <dbReference type="ARBA" id="ARBA00048478"/>
    </source>
</evidence>
<dbReference type="PANTHER" id="PTHR21299:SF2">
    <property type="entry name" value="CYTIDYLATE KINASE"/>
    <property type="match status" value="1"/>
</dbReference>
<evidence type="ECO:0000256" key="4">
    <source>
        <dbReference type="ARBA" id="ARBA00022679"/>
    </source>
</evidence>
<dbReference type="EC" id="2.7.4.25" evidence="10"/>
<dbReference type="CDD" id="cd02020">
    <property type="entry name" value="CMPK"/>
    <property type="match status" value="1"/>
</dbReference>
<dbReference type="FunFam" id="3.40.50.300:FF:000262">
    <property type="entry name" value="Cytidylate kinase"/>
    <property type="match status" value="1"/>
</dbReference>
<evidence type="ECO:0000256" key="1">
    <source>
        <dbReference type="ARBA" id="ARBA00004496"/>
    </source>
</evidence>
<comment type="caution">
    <text evidence="12">The sequence shown here is derived from an EMBL/GenBank/DDBJ whole genome shotgun (WGS) entry which is preliminary data.</text>
</comment>
<evidence type="ECO:0000256" key="5">
    <source>
        <dbReference type="ARBA" id="ARBA00022741"/>
    </source>
</evidence>
<evidence type="ECO:0000256" key="2">
    <source>
        <dbReference type="ARBA" id="ARBA00009427"/>
    </source>
</evidence>
<comment type="similarity">
    <text evidence="2 10">Belongs to the cytidylate kinase family. Type 1 subfamily.</text>
</comment>
<dbReference type="InterPro" id="IPR027417">
    <property type="entry name" value="P-loop_NTPase"/>
</dbReference>
<evidence type="ECO:0000259" key="11">
    <source>
        <dbReference type="Pfam" id="PF02224"/>
    </source>
</evidence>
<evidence type="ECO:0000256" key="8">
    <source>
        <dbReference type="ARBA" id="ARBA00047615"/>
    </source>
</evidence>
<evidence type="ECO:0000313" key="13">
    <source>
        <dbReference type="Proteomes" id="UP000321764"/>
    </source>
</evidence>
<feature type="domain" description="Cytidylate kinase" evidence="11">
    <location>
        <begin position="8"/>
        <end position="221"/>
    </location>
</feature>
<dbReference type="GO" id="GO:0036430">
    <property type="term" value="F:CMP kinase activity"/>
    <property type="evidence" value="ECO:0007669"/>
    <property type="project" value="RHEA"/>
</dbReference>
<evidence type="ECO:0000256" key="3">
    <source>
        <dbReference type="ARBA" id="ARBA00022490"/>
    </source>
</evidence>
<evidence type="ECO:0000256" key="10">
    <source>
        <dbReference type="HAMAP-Rule" id="MF_00238"/>
    </source>
</evidence>
<feature type="binding site" evidence="10">
    <location>
        <begin position="12"/>
        <end position="20"/>
    </location>
    <ligand>
        <name>ATP</name>
        <dbReference type="ChEBI" id="CHEBI:30616"/>
    </ligand>
</feature>
<dbReference type="AlphaFoldDB" id="A0A5C8Z536"/>
<sequence>MSSQAPIITLDGPGGVGKGTISALLAEKLGWHFLDSGALYRLTALAAINHGVSLKDEQAVALIAEHLDVQFVQNDTVTHIVLENEKVTEAIRTEEIGTSASIVAAYGRVRDALLKRQRAFAVMPGLVADGRDMGTVVFPDAPLKIFMNASAQERAKRRVKQLQQKGLLPDYDTVLADITARDERDQSRSAAPLKPADDAILIDTTELSIEQVLDAVLEAAQQRALV</sequence>
<evidence type="ECO:0000256" key="6">
    <source>
        <dbReference type="ARBA" id="ARBA00022777"/>
    </source>
</evidence>
<dbReference type="PANTHER" id="PTHR21299">
    <property type="entry name" value="CYTIDYLATE KINASE/PANTOATE-BETA-ALANINE LIGASE"/>
    <property type="match status" value="1"/>
</dbReference>
<keyword evidence="13" id="KW-1185">Reference proteome</keyword>
<comment type="subcellular location">
    <subcellularLocation>
        <location evidence="1 10">Cytoplasm</location>
    </subcellularLocation>
</comment>
<keyword evidence="3 10" id="KW-0963">Cytoplasm</keyword>
<evidence type="ECO:0000256" key="7">
    <source>
        <dbReference type="ARBA" id="ARBA00022840"/>
    </source>
</evidence>
<dbReference type="GO" id="GO:0036431">
    <property type="term" value="F:dCMP kinase activity"/>
    <property type="evidence" value="ECO:0007669"/>
    <property type="project" value="InterPro"/>
</dbReference>
<dbReference type="NCBIfam" id="TIGR00017">
    <property type="entry name" value="cmk"/>
    <property type="match status" value="1"/>
</dbReference>
<dbReference type="GO" id="GO:0005829">
    <property type="term" value="C:cytosol"/>
    <property type="evidence" value="ECO:0007669"/>
    <property type="project" value="TreeGrafter"/>
</dbReference>
<dbReference type="Proteomes" id="UP000321764">
    <property type="component" value="Unassembled WGS sequence"/>
</dbReference>
<comment type="catalytic activity">
    <reaction evidence="8 10">
        <text>dCMP + ATP = dCDP + ADP</text>
        <dbReference type="Rhea" id="RHEA:25094"/>
        <dbReference type="ChEBI" id="CHEBI:30616"/>
        <dbReference type="ChEBI" id="CHEBI:57566"/>
        <dbReference type="ChEBI" id="CHEBI:58593"/>
        <dbReference type="ChEBI" id="CHEBI:456216"/>
        <dbReference type="EC" id="2.7.4.25"/>
    </reaction>
</comment>
<dbReference type="SUPFAM" id="SSF52540">
    <property type="entry name" value="P-loop containing nucleoside triphosphate hydrolases"/>
    <property type="match status" value="1"/>
</dbReference>
<keyword evidence="7 10" id="KW-0067">ATP-binding</keyword>
<comment type="catalytic activity">
    <reaction evidence="9 10">
        <text>CMP + ATP = CDP + ADP</text>
        <dbReference type="Rhea" id="RHEA:11600"/>
        <dbReference type="ChEBI" id="CHEBI:30616"/>
        <dbReference type="ChEBI" id="CHEBI:58069"/>
        <dbReference type="ChEBI" id="CHEBI:60377"/>
        <dbReference type="ChEBI" id="CHEBI:456216"/>
        <dbReference type="EC" id="2.7.4.25"/>
    </reaction>
</comment>
<dbReference type="GO" id="GO:0005524">
    <property type="term" value="F:ATP binding"/>
    <property type="evidence" value="ECO:0007669"/>
    <property type="project" value="UniProtKB-UniRule"/>
</dbReference>
<dbReference type="InterPro" id="IPR011994">
    <property type="entry name" value="Cytidylate_kinase_dom"/>
</dbReference>
<dbReference type="EMBL" id="VKAD01000001">
    <property type="protein sequence ID" value="TXR53142.1"/>
    <property type="molecule type" value="Genomic_DNA"/>
</dbReference>
<accession>A0A5C8Z536</accession>
<keyword evidence="4 10" id="KW-0808">Transferase</keyword>
<dbReference type="OrthoDB" id="9807434at2"/>
<organism evidence="12 13">
    <name type="scientific">Reinekea thalattae</name>
    <dbReference type="NCBI Taxonomy" id="2593301"/>
    <lineage>
        <taxon>Bacteria</taxon>
        <taxon>Pseudomonadati</taxon>
        <taxon>Pseudomonadota</taxon>
        <taxon>Gammaproteobacteria</taxon>
        <taxon>Oceanospirillales</taxon>
        <taxon>Saccharospirillaceae</taxon>
        <taxon>Reinekea</taxon>
    </lineage>
</organism>
<keyword evidence="5 10" id="KW-0547">Nucleotide-binding</keyword>
<gene>
    <name evidence="10" type="primary">cmk</name>
    <name evidence="12" type="ORF">FME95_00785</name>
</gene>
<name>A0A5C8Z536_9GAMM</name>
<evidence type="ECO:0000313" key="12">
    <source>
        <dbReference type="EMBL" id="TXR53142.1"/>
    </source>
</evidence>
<reference evidence="12 13" key="1">
    <citation type="submission" date="2019-07" db="EMBL/GenBank/DDBJ databases">
        <title>Reinekea sp. strain SSH23 genome sequencing and assembly.</title>
        <authorList>
            <person name="Kim I."/>
        </authorList>
    </citation>
    <scope>NUCLEOTIDE SEQUENCE [LARGE SCALE GENOMIC DNA]</scope>
    <source>
        <strain evidence="12 13">SSH23</strain>
    </source>
</reference>